<proteinExistence type="evidence at transcript level"/>
<evidence type="ECO:0000259" key="4">
    <source>
        <dbReference type="Pfam" id="PF00135"/>
    </source>
</evidence>
<dbReference type="PANTHER" id="PTHR43918:SF4">
    <property type="entry name" value="CARBOXYLIC ESTER HYDROLASE"/>
    <property type="match status" value="1"/>
</dbReference>
<dbReference type="GO" id="GO:0019695">
    <property type="term" value="P:choline metabolic process"/>
    <property type="evidence" value="ECO:0007669"/>
    <property type="project" value="TreeGrafter"/>
</dbReference>
<keyword evidence="2" id="KW-0719">Serine esterase</keyword>
<name>A0A7G7LK71_HOFMI</name>
<organism evidence="5">
    <name type="scientific">Hofstenia miamia</name>
    <name type="common">Three-banded panther worm</name>
    <dbReference type="NCBI Taxonomy" id="442651"/>
    <lineage>
        <taxon>Eukaryota</taxon>
        <taxon>Metazoa</taxon>
        <taxon>Xenacoelomorpha</taxon>
        <taxon>Acoelomorpha</taxon>
        <taxon>Acoela</taxon>
        <taxon>Hofsteniidae</taxon>
        <taxon>Hofstenia</taxon>
    </lineage>
</organism>
<dbReference type="InterPro" id="IPR029058">
    <property type="entry name" value="AB_hydrolase_fold"/>
</dbReference>
<keyword evidence="3" id="KW-0378">Hydrolase</keyword>
<dbReference type="InterPro" id="IPR002018">
    <property type="entry name" value="CarbesteraseB"/>
</dbReference>
<dbReference type="PANTHER" id="PTHR43918">
    <property type="entry name" value="ACETYLCHOLINESTERASE"/>
    <property type="match status" value="1"/>
</dbReference>
<evidence type="ECO:0000313" key="5">
    <source>
        <dbReference type="EMBL" id="QNG40888.1"/>
    </source>
</evidence>
<dbReference type="Gene3D" id="3.40.50.1820">
    <property type="entry name" value="alpha/beta hydrolase"/>
    <property type="match status" value="1"/>
</dbReference>
<evidence type="ECO:0000256" key="1">
    <source>
        <dbReference type="ARBA" id="ARBA00005964"/>
    </source>
</evidence>
<reference evidence="5" key="1">
    <citation type="journal article" date="2020" name="Proc. R. Soc. B">
        <title>Neural architecture and regeneration in the acoel Hofstenia miamia.</title>
        <authorList>
            <person name="Hulett R.E."/>
            <person name="Potter D."/>
            <person name="Srivastava M."/>
        </authorList>
    </citation>
    <scope>NUCLEOTIDE SEQUENCE</scope>
</reference>
<protein>
    <submittedName>
        <fullName evidence="5">Acetylcholinesterase 4</fullName>
    </submittedName>
</protein>
<dbReference type="GO" id="GO:0006581">
    <property type="term" value="P:acetylcholine catabolic process"/>
    <property type="evidence" value="ECO:0007669"/>
    <property type="project" value="TreeGrafter"/>
</dbReference>
<comment type="similarity">
    <text evidence="1">Belongs to the type-B carboxylesterase/lipase family.</text>
</comment>
<evidence type="ECO:0000256" key="3">
    <source>
        <dbReference type="ARBA" id="ARBA00022801"/>
    </source>
</evidence>
<dbReference type="GO" id="GO:0005886">
    <property type="term" value="C:plasma membrane"/>
    <property type="evidence" value="ECO:0007669"/>
    <property type="project" value="TreeGrafter"/>
</dbReference>
<dbReference type="Pfam" id="PF00135">
    <property type="entry name" value="COesterase"/>
    <property type="match status" value="1"/>
</dbReference>
<sequence>MSSEVIRETVLLSLHDGNIEGFVEVFEEHHVNTFLGIPYAKPPIGNLRFEPLEPLGKWTGVLKATNPPNACYQSKTDWLFSTDNEMSEDCIYANVWAPQSKTKNLDVMVFIHGGGFQNHSGFEKIYNFGYFAASQNIICISFNYRLDVLGFLSIDGVIEHNLGLKDQQFALRWIRNNCSFFGGNTESITIVGGNSGGASVNYHLTLPNSVEYFQKAAILSGSFYASWANVSLAGQQSMVRKALKLLGCKERTAKEILRFLKELPLENFERILSNHRGNQLRWRPVDVTNMIHRHNYSIVSDKSLLIGMVSQEGDMIVNYRILGTVKDVNRLGSGREKSSLKDDELNRNQESTFAWLRKSISNWYSHFFFDRPMNRTIDFITKYHNDVPIYKYVFDYNGPTRNSTIPKLTFSDWCGCTHSYDLFYIFGAIASNPSKYTEEEVTVAKNMMKFMGNFVKSGVPSSSWPKYNRQLKQYKRIRNCSEISETELDESNNLFETNQSIELEYKPSHVCCWRLGMCCSPCFLFCKCC</sequence>
<dbReference type="InterPro" id="IPR050654">
    <property type="entry name" value="AChE-related_enzymes"/>
</dbReference>
<dbReference type="GO" id="GO:0005615">
    <property type="term" value="C:extracellular space"/>
    <property type="evidence" value="ECO:0007669"/>
    <property type="project" value="TreeGrafter"/>
</dbReference>
<dbReference type="AlphaFoldDB" id="A0A7G7LK71"/>
<evidence type="ECO:0000256" key="2">
    <source>
        <dbReference type="ARBA" id="ARBA00022487"/>
    </source>
</evidence>
<feature type="domain" description="Carboxylesterase type B" evidence="4">
    <location>
        <begin position="12"/>
        <end position="482"/>
    </location>
</feature>
<dbReference type="GO" id="GO:0003990">
    <property type="term" value="F:acetylcholinesterase activity"/>
    <property type="evidence" value="ECO:0007669"/>
    <property type="project" value="TreeGrafter"/>
</dbReference>
<gene>
    <name evidence="5" type="primary">ache-4</name>
</gene>
<dbReference type="SUPFAM" id="SSF53474">
    <property type="entry name" value="alpha/beta-Hydrolases"/>
    <property type="match status" value="1"/>
</dbReference>
<dbReference type="EMBL" id="MT657929">
    <property type="protein sequence ID" value="QNG40888.1"/>
    <property type="molecule type" value="mRNA"/>
</dbReference>
<accession>A0A7G7LK71</accession>